<reference evidence="3" key="1">
    <citation type="submission" date="2017-09" db="EMBL/GenBank/DDBJ databases">
        <title>Depth-based differentiation of microbial function through sediment-hosted aquifers and enrichment of novel symbionts in the deep terrestrial subsurface.</title>
        <authorList>
            <person name="Probst A.J."/>
            <person name="Ladd B."/>
            <person name="Jarett J.K."/>
            <person name="Geller-Mcgrath D.E."/>
            <person name="Sieber C.M.K."/>
            <person name="Emerson J.B."/>
            <person name="Anantharaman K."/>
            <person name="Thomas B.C."/>
            <person name="Malmstrom R."/>
            <person name="Stieglmeier M."/>
            <person name="Klingl A."/>
            <person name="Woyke T."/>
            <person name="Ryan C.M."/>
            <person name="Banfield J.F."/>
        </authorList>
    </citation>
    <scope>NUCLEOTIDE SEQUENCE [LARGE SCALE GENOMIC DNA]</scope>
</reference>
<keyword evidence="1" id="KW-0812">Transmembrane</keyword>
<evidence type="ECO:0000256" key="1">
    <source>
        <dbReference type="SAM" id="Phobius"/>
    </source>
</evidence>
<dbReference type="AlphaFoldDB" id="A0A2H0TYR1"/>
<feature type="transmembrane region" description="Helical" evidence="1">
    <location>
        <begin position="169"/>
        <end position="193"/>
    </location>
</feature>
<feature type="transmembrane region" description="Helical" evidence="1">
    <location>
        <begin position="89"/>
        <end position="112"/>
    </location>
</feature>
<accession>A0A2H0TYR1</accession>
<comment type="caution">
    <text evidence="2">The sequence shown here is derived from an EMBL/GenBank/DDBJ whole genome shotgun (WGS) entry which is preliminary data.</text>
</comment>
<protein>
    <recommendedName>
        <fullName evidence="4">Glycosyltransferase RgtA/B/C/D-like domain-containing protein</fullName>
    </recommendedName>
</protein>
<evidence type="ECO:0000313" key="3">
    <source>
        <dbReference type="Proteomes" id="UP000230852"/>
    </source>
</evidence>
<feature type="transmembrane region" description="Helical" evidence="1">
    <location>
        <begin position="332"/>
        <end position="353"/>
    </location>
</feature>
<feature type="transmembrane region" description="Helical" evidence="1">
    <location>
        <begin position="118"/>
        <end position="138"/>
    </location>
</feature>
<keyword evidence="1" id="KW-0472">Membrane</keyword>
<evidence type="ECO:0000313" key="2">
    <source>
        <dbReference type="EMBL" id="PIR78356.1"/>
    </source>
</evidence>
<feature type="transmembrane region" description="Helical" evidence="1">
    <location>
        <begin position="200"/>
        <end position="217"/>
    </location>
</feature>
<feature type="transmembrane region" description="Helical" evidence="1">
    <location>
        <begin position="302"/>
        <end position="320"/>
    </location>
</feature>
<organism evidence="2 3">
    <name type="scientific">Candidatus Magasanikbacteria bacterium CG10_big_fil_rev_8_21_14_0_10_36_16</name>
    <dbReference type="NCBI Taxonomy" id="1974645"/>
    <lineage>
        <taxon>Bacteria</taxon>
        <taxon>Candidatus Magasanikiibacteriota</taxon>
    </lineage>
</organism>
<name>A0A2H0TYR1_9BACT</name>
<evidence type="ECO:0008006" key="4">
    <source>
        <dbReference type="Google" id="ProtNLM"/>
    </source>
</evidence>
<dbReference type="EMBL" id="PFBU01000039">
    <property type="protein sequence ID" value="PIR78356.1"/>
    <property type="molecule type" value="Genomic_DNA"/>
</dbReference>
<feature type="transmembrane region" description="Helical" evidence="1">
    <location>
        <begin position="16"/>
        <end position="36"/>
    </location>
</feature>
<keyword evidence="1" id="KW-1133">Transmembrane helix</keyword>
<proteinExistence type="predicted"/>
<sequence>MKFQFFDMFDFLKKKIVYNIVFFLIVLFYVFTRVLMYIKYGQIAFGYDTGIYRHYIIGYFERFGDKTLVPFGFSYFSNLFRSLGFSVHFIMYDLYILISVGILLSFFFVVKLFTNNKYTALVAMFLYSISIVQFEFYWWYYYRNFLALFLIFISFILLKYKSYWVSLSLVVIGTIHPISYFFVVLCGLFYSFFDKEKRRFIWISGVLSLFLVLLINFREWQLYLVTAFGENGFTFKSSGTMNEFSGQFISNDFFWRQVIFYLPLSIWGFCKFWKKQILFTVFTIVSLALLILQVLFYKRVFVFVDVAIIFFASLGLTEVSQFFLDKKKVWKFVWFVFLIIYTVLLSFLLFGYVSNKQTLISENDFSALDFIDYDITPGSYLLTVSSNYGPWLYGFTNARVIAPGLFENDKWSIGDWNIFWYSNSQEKIKDLLRVYNTKTIYVYVGEKFNYFSNILKENDMCQHLDIFLWQCNLE</sequence>
<feature type="transmembrane region" description="Helical" evidence="1">
    <location>
        <begin position="277"/>
        <end position="296"/>
    </location>
</feature>
<feature type="transmembrane region" description="Helical" evidence="1">
    <location>
        <begin position="253"/>
        <end position="270"/>
    </location>
</feature>
<dbReference type="Proteomes" id="UP000230852">
    <property type="component" value="Unassembled WGS sequence"/>
</dbReference>
<gene>
    <name evidence="2" type="ORF">COU28_02025</name>
</gene>
<feature type="transmembrane region" description="Helical" evidence="1">
    <location>
        <begin position="145"/>
        <end position="163"/>
    </location>
</feature>